<dbReference type="PANTHER" id="PTHR11860:SF87">
    <property type="entry name" value="CMRF35-LIKE MOLECULE 8"/>
    <property type="match status" value="1"/>
</dbReference>
<evidence type="ECO:0000256" key="5">
    <source>
        <dbReference type="ARBA" id="ARBA00023136"/>
    </source>
</evidence>
<feature type="compositionally biased region" description="Low complexity" evidence="8">
    <location>
        <begin position="132"/>
        <end position="143"/>
    </location>
</feature>
<dbReference type="PANTHER" id="PTHR11860">
    <property type="entry name" value="POLYMERIC-IMMUNOGLOBULIN RECEPTOR"/>
    <property type="match status" value="1"/>
</dbReference>
<dbReference type="Proteomes" id="UP000694564">
    <property type="component" value="Chromosome 3"/>
</dbReference>
<dbReference type="InterPro" id="IPR003599">
    <property type="entry name" value="Ig_sub"/>
</dbReference>
<dbReference type="InterPro" id="IPR013783">
    <property type="entry name" value="Ig-like_fold"/>
</dbReference>
<dbReference type="GO" id="GO:0002376">
    <property type="term" value="P:immune system process"/>
    <property type="evidence" value="ECO:0007669"/>
    <property type="project" value="UniProtKB-KW"/>
</dbReference>
<keyword evidence="11" id="KW-1185">Reference proteome</keyword>
<dbReference type="AlphaFoldDB" id="A0A8D2B7T0"/>
<comment type="subcellular location">
    <subcellularLocation>
        <location evidence="1">Cell membrane</location>
        <topology evidence="1">Single-pass type I membrane protein</topology>
    </subcellularLocation>
</comment>
<dbReference type="Pfam" id="PF07686">
    <property type="entry name" value="V-set"/>
    <property type="match status" value="1"/>
</dbReference>
<protein>
    <recommendedName>
        <fullName evidence="9">Ig-like domain-containing protein</fullName>
    </recommendedName>
</protein>
<reference evidence="10" key="1">
    <citation type="submission" date="2025-08" db="UniProtKB">
        <authorList>
            <consortium name="Ensembl"/>
        </authorList>
    </citation>
    <scope>IDENTIFICATION</scope>
</reference>
<dbReference type="SUPFAM" id="SSF48726">
    <property type="entry name" value="Immunoglobulin"/>
    <property type="match status" value="1"/>
</dbReference>
<keyword evidence="3" id="KW-0732">Signal</keyword>
<feature type="region of interest" description="Disordered" evidence="8">
    <location>
        <begin position="132"/>
        <end position="187"/>
    </location>
</feature>
<feature type="domain" description="Ig-like" evidence="9">
    <location>
        <begin position="12"/>
        <end position="109"/>
    </location>
</feature>
<dbReference type="Ensembl" id="ENSSVLT00005011599.1">
    <property type="protein sequence ID" value="ENSSVLP00005010484.1"/>
    <property type="gene ID" value="ENSSVLG00005008371.1"/>
</dbReference>
<keyword evidence="5" id="KW-0472">Membrane</keyword>
<evidence type="ECO:0000256" key="6">
    <source>
        <dbReference type="ARBA" id="ARBA00023157"/>
    </source>
</evidence>
<dbReference type="InterPro" id="IPR007110">
    <property type="entry name" value="Ig-like_dom"/>
</dbReference>
<evidence type="ECO:0000256" key="4">
    <source>
        <dbReference type="ARBA" id="ARBA00022859"/>
    </source>
</evidence>
<dbReference type="InterPro" id="IPR050671">
    <property type="entry name" value="CD300_family_receptors"/>
</dbReference>
<evidence type="ECO:0000256" key="3">
    <source>
        <dbReference type="ARBA" id="ARBA00022729"/>
    </source>
</evidence>
<dbReference type="PROSITE" id="PS50835">
    <property type="entry name" value="IG_LIKE"/>
    <property type="match status" value="1"/>
</dbReference>
<dbReference type="InterPro" id="IPR013106">
    <property type="entry name" value="Ig_V-set"/>
</dbReference>
<sequence length="248" mass="27335">TRRRLWPSWLCPRCRTVSGCAPLSGPSKVTGTVGGSLSVQCRYEEEHKDKPKSWCKKTILCNDFVKTTDSEREVRNGRVSISDHPANLSLTVTMEHLTLEDAGSYECQVDTPWNEGFDPGFRVEVTVLPALTTASSPESPTSTQGPPMSLSTHTWPVTTREDSPHQQPGPWVQFPAPQKRKKKNSSSGHGSLLDTWALLTSSLWPCPSYSLSSRAIFRMHLGYCGVLCGTALARAGLHMDPSGHRSWV</sequence>
<dbReference type="GO" id="GO:0004888">
    <property type="term" value="F:transmembrane signaling receptor activity"/>
    <property type="evidence" value="ECO:0007669"/>
    <property type="project" value="TreeGrafter"/>
</dbReference>
<evidence type="ECO:0000256" key="7">
    <source>
        <dbReference type="ARBA" id="ARBA00023170"/>
    </source>
</evidence>
<dbReference type="InterPro" id="IPR036179">
    <property type="entry name" value="Ig-like_dom_sf"/>
</dbReference>
<keyword evidence="2" id="KW-0812">Transmembrane</keyword>
<feature type="compositionally biased region" description="Polar residues" evidence="8">
    <location>
        <begin position="144"/>
        <end position="157"/>
    </location>
</feature>
<dbReference type="OrthoDB" id="8959642at2759"/>
<dbReference type="GeneTree" id="ENSGT00940000159622"/>
<evidence type="ECO:0000313" key="11">
    <source>
        <dbReference type="Proteomes" id="UP000694564"/>
    </source>
</evidence>
<name>A0A8D2B7T0_SCIVU</name>
<accession>A0A8D2B7T0</accession>
<evidence type="ECO:0000259" key="9">
    <source>
        <dbReference type="PROSITE" id="PS50835"/>
    </source>
</evidence>
<evidence type="ECO:0000256" key="1">
    <source>
        <dbReference type="ARBA" id="ARBA00004251"/>
    </source>
</evidence>
<evidence type="ECO:0000256" key="8">
    <source>
        <dbReference type="SAM" id="MobiDB-lite"/>
    </source>
</evidence>
<organism evidence="10 11">
    <name type="scientific">Sciurus vulgaris</name>
    <name type="common">Eurasian red squirrel</name>
    <dbReference type="NCBI Taxonomy" id="55149"/>
    <lineage>
        <taxon>Eukaryota</taxon>
        <taxon>Metazoa</taxon>
        <taxon>Chordata</taxon>
        <taxon>Craniata</taxon>
        <taxon>Vertebrata</taxon>
        <taxon>Euteleostomi</taxon>
        <taxon>Mammalia</taxon>
        <taxon>Eutheria</taxon>
        <taxon>Euarchontoglires</taxon>
        <taxon>Glires</taxon>
        <taxon>Rodentia</taxon>
        <taxon>Sciuromorpha</taxon>
        <taxon>Sciuridae</taxon>
        <taxon>Sciurinae</taxon>
        <taxon>Sciurini</taxon>
        <taxon>Sciurus</taxon>
    </lineage>
</organism>
<dbReference type="CDD" id="cd05716">
    <property type="entry name" value="IgV_pIgR_like"/>
    <property type="match status" value="1"/>
</dbReference>
<dbReference type="SMART" id="SM00409">
    <property type="entry name" value="IG"/>
    <property type="match status" value="1"/>
</dbReference>
<dbReference type="Gene3D" id="2.60.40.10">
    <property type="entry name" value="Immunoglobulins"/>
    <property type="match status" value="1"/>
</dbReference>
<dbReference type="GO" id="GO:0005886">
    <property type="term" value="C:plasma membrane"/>
    <property type="evidence" value="ECO:0007669"/>
    <property type="project" value="UniProtKB-SubCell"/>
</dbReference>
<proteinExistence type="predicted"/>
<dbReference type="FunFam" id="2.60.40.10:FF:000370">
    <property type="entry name" value="CMRF35-like molecule 1"/>
    <property type="match status" value="1"/>
</dbReference>
<reference evidence="10" key="2">
    <citation type="submission" date="2025-09" db="UniProtKB">
        <authorList>
            <consortium name="Ensembl"/>
        </authorList>
    </citation>
    <scope>IDENTIFICATION</scope>
</reference>
<evidence type="ECO:0000256" key="2">
    <source>
        <dbReference type="ARBA" id="ARBA00022692"/>
    </source>
</evidence>
<evidence type="ECO:0000313" key="10">
    <source>
        <dbReference type="Ensembl" id="ENSSVLP00005010484.1"/>
    </source>
</evidence>
<keyword evidence="6" id="KW-1015">Disulfide bond</keyword>
<keyword evidence="7" id="KW-0675">Receptor</keyword>
<keyword evidence="4" id="KW-0391">Immunity</keyword>